<evidence type="ECO:0000313" key="3">
    <source>
        <dbReference type="Proteomes" id="UP001360953"/>
    </source>
</evidence>
<dbReference type="PANTHER" id="PTHR28272">
    <property type="entry name" value="RIBONUCLEASES P/MRP PROTEIN SUBUNIT POP3"/>
    <property type="match status" value="1"/>
</dbReference>
<protein>
    <submittedName>
        <fullName evidence="2">Uncharacterized protein</fullName>
    </submittedName>
</protein>
<dbReference type="RefSeq" id="XP_066650479.1">
    <property type="nucleotide sequence ID" value="XM_066803441.1"/>
</dbReference>
<dbReference type="InterPro" id="IPR013241">
    <property type="entry name" value="RNase_P_Pop3"/>
</dbReference>
<organism evidence="2 3">
    <name type="scientific">Phyllosticta citribraziliensis</name>
    <dbReference type="NCBI Taxonomy" id="989973"/>
    <lineage>
        <taxon>Eukaryota</taxon>
        <taxon>Fungi</taxon>
        <taxon>Dikarya</taxon>
        <taxon>Ascomycota</taxon>
        <taxon>Pezizomycotina</taxon>
        <taxon>Dothideomycetes</taxon>
        <taxon>Dothideomycetes incertae sedis</taxon>
        <taxon>Botryosphaeriales</taxon>
        <taxon>Phyllostictaceae</taxon>
        <taxon>Phyllosticta</taxon>
    </lineage>
</organism>
<dbReference type="GeneID" id="92036347"/>
<proteinExistence type="predicted"/>
<name>A0ABR1L6E6_9PEZI</name>
<comment type="caution">
    <text evidence="2">The sequence shown here is derived from an EMBL/GenBank/DDBJ whole genome shotgun (WGS) entry which is preliminary data.</text>
</comment>
<keyword evidence="3" id="KW-1185">Reference proteome</keyword>
<evidence type="ECO:0000256" key="1">
    <source>
        <dbReference type="SAM" id="MobiDB-lite"/>
    </source>
</evidence>
<dbReference type="EMBL" id="JBBPEH010000014">
    <property type="protein sequence ID" value="KAK7530240.1"/>
    <property type="molecule type" value="Genomic_DNA"/>
</dbReference>
<dbReference type="PANTHER" id="PTHR28272:SF1">
    <property type="entry name" value="RIBONUCLEASES P_MRP PROTEIN SUBUNIT POP3"/>
    <property type="match status" value="1"/>
</dbReference>
<dbReference type="Pfam" id="PF08228">
    <property type="entry name" value="RNase_P_pop3"/>
    <property type="match status" value="1"/>
</dbReference>
<feature type="region of interest" description="Disordered" evidence="1">
    <location>
        <begin position="42"/>
        <end position="78"/>
    </location>
</feature>
<sequence length="225" mass="24130">MVVHKLDSPYTATKWPHVPPADHDIMLDMLLSLLSPIARYRTHHITPSKGKRDKKRKRRQSQSQSDPPPPPPAPAIANHITVGLNSTTRHLERLVANEDGASALPTMPLIFTSQSPSSPVVSHLPLLSSAASRSLPPSQATRIVPLNPNVEPKLAAALGLPRVGVIGIKADAPGAAPLIEYAQSKLAAAEAPWLREARAAEYKPVNILTVDQPHGPKGDAKKKPS</sequence>
<evidence type="ECO:0000313" key="2">
    <source>
        <dbReference type="EMBL" id="KAK7530240.1"/>
    </source>
</evidence>
<accession>A0ABR1L6E6</accession>
<gene>
    <name evidence="2" type="ORF">J3D65DRAFT_672020</name>
</gene>
<feature type="compositionally biased region" description="Basic residues" evidence="1">
    <location>
        <begin position="42"/>
        <end position="60"/>
    </location>
</feature>
<reference evidence="2 3" key="1">
    <citation type="submission" date="2024-04" db="EMBL/GenBank/DDBJ databases">
        <title>Phyllosticta paracitricarpa is synonymous to the EU quarantine fungus P. citricarpa based on phylogenomic analyses.</title>
        <authorList>
            <consortium name="Lawrence Berkeley National Laboratory"/>
            <person name="Van ingen-buijs V.A."/>
            <person name="Van westerhoven A.C."/>
            <person name="Haridas S."/>
            <person name="Skiadas P."/>
            <person name="Martin F."/>
            <person name="Groenewald J.Z."/>
            <person name="Crous P.W."/>
            <person name="Seidl M.F."/>
        </authorList>
    </citation>
    <scope>NUCLEOTIDE SEQUENCE [LARGE SCALE GENOMIC DNA]</scope>
    <source>
        <strain evidence="2 3">CPC 17464</strain>
    </source>
</reference>
<dbReference type="Proteomes" id="UP001360953">
    <property type="component" value="Unassembled WGS sequence"/>
</dbReference>